<feature type="compositionally biased region" description="Acidic residues" evidence="1">
    <location>
        <begin position="1057"/>
        <end position="1066"/>
    </location>
</feature>
<evidence type="ECO:0008006" key="4">
    <source>
        <dbReference type="Google" id="ProtNLM"/>
    </source>
</evidence>
<dbReference type="AlphaFoldDB" id="A0A448YZT3"/>
<feature type="region of interest" description="Disordered" evidence="1">
    <location>
        <begin position="1031"/>
        <end position="1071"/>
    </location>
</feature>
<dbReference type="OrthoDB" id="49468at2759"/>
<evidence type="ECO:0000313" key="2">
    <source>
        <dbReference type="EMBL" id="VEU35302.1"/>
    </source>
</evidence>
<feature type="compositionally biased region" description="Basic and acidic residues" evidence="1">
    <location>
        <begin position="890"/>
        <end position="901"/>
    </location>
</feature>
<feature type="compositionally biased region" description="Basic and acidic residues" evidence="1">
    <location>
        <begin position="471"/>
        <end position="482"/>
    </location>
</feature>
<dbReference type="EMBL" id="CAACVS010000055">
    <property type="protein sequence ID" value="VEU35302.1"/>
    <property type="molecule type" value="Genomic_DNA"/>
</dbReference>
<feature type="region of interest" description="Disordered" evidence="1">
    <location>
        <begin position="862"/>
        <end position="904"/>
    </location>
</feature>
<feature type="compositionally biased region" description="Acidic residues" evidence="1">
    <location>
        <begin position="336"/>
        <end position="357"/>
    </location>
</feature>
<proteinExistence type="predicted"/>
<feature type="compositionally biased region" description="Basic and acidic residues" evidence="1">
    <location>
        <begin position="372"/>
        <end position="388"/>
    </location>
</feature>
<feature type="compositionally biased region" description="Polar residues" evidence="1">
    <location>
        <begin position="958"/>
        <end position="973"/>
    </location>
</feature>
<feature type="compositionally biased region" description="Basic residues" evidence="1">
    <location>
        <begin position="361"/>
        <end position="371"/>
    </location>
</feature>
<reference evidence="2 3" key="1">
    <citation type="submission" date="2019-01" db="EMBL/GenBank/DDBJ databases">
        <authorList>
            <person name="Ferrante I. M."/>
        </authorList>
    </citation>
    <scope>NUCLEOTIDE SEQUENCE [LARGE SCALE GENOMIC DNA]</scope>
    <source>
        <strain evidence="2 3">B856</strain>
    </source>
</reference>
<feature type="region of interest" description="Disordered" evidence="1">
    <location>
        <begin position="317"/>
        <end position="482"/>
    </location>
</feature>
<dbReference type="Proteomes" id="UP000291116">
    <property type="component" value="Unassembled WGS sequence"/>
</dbReference>
<evidence type="ECO:0000313" key="3">
    <source>
        <dbReference type="Proteomes" id="UP000291116"/>
    </source>
</evidence>
<feature type="compositionally biased region" description="Acidic residues" evidence="1">
    <location>
        <begin position="1"/>
        <end position="11"/>
    </location>
</feature>
<feature type="region of interest" description="Disordered" evidence="1">
    <location>
        <begin position="765"/>
        <end position="794"/>
    </location>
</feature>
<feature type="compositionally biased region" description="Basic and acidic residues" evidence="1">
    <location>
        <begin position="397"/>
        <end position="409"/>
    </location>
</feature>
<dbReference type="PANTHER" id="PTHR35711:SF1">
    <property type="entry name" value="ECTODERMAL, ISOFORM F"/>
    <property type="match status" value="1"/>
</dbReference>
<gene>
    <name evidence="2" type="ORF">PSNMU_V1.4_AUG-EV-PASAV3_0020340</name>
</gene>
<feature type="compositionally biased region" description="Acidic residues" evidence="1">
    <location>
        <begin position="867"/>
        <end position="889"/>
    </location>
</feature>
<accession>A0A448YZT3</accession>
<dbReference type="PANTHER" id="PTHR35711">
    <property type="entry name" value="EXPRESSED PROTEIN"/>
    <property type="match status" value="1"/>
</dbReference>
<sequence>MSFYFDDDNDDQAFSQPFRSQLSSVLSSQTQTPTKTKTPPEDSQRSQVTFAGDSQVFSFSQSPLVPKSDPSSYQLSEAVASQLLLSRASSLCKSIPTKRDPGDKPKTSNSTFVCQNCGAIDDYYRDEAAGGVLTCSSCFTQSQACIEEEFDYEDGQNMGVRNRDGTLQKLQKAPSASGGTGKVGFVHRSVPIEELDRSKPPPSLEACLGGFGAVLRASCKTMCLELMAVPVPADETSAGKESRWRQKLYRRVSGTARDLWRAYLLSWKEGADFYGEFYPQIRFSLRDSFLSRGHKMILYSTLAARARVLLAERVHSEANDQDGGAGETEDGSVLGNDDDNDDADDDSDSLSSEEEDEGGHRRGRKRIKTKHKAQDDSGDRKDQTKESEMDVLLNLFEQHDEKGSRDNRKKERPKGKAQKPADHDVPVPNVVLSANRSQRRFSESESNTALDGSESGDENKNHASDDEEGDGERQNGTDDDKLSVASDVSVLDGNTFEHDPMQSTSSWSLKKRKLICQKESLCAKSGHVLDKMLLYHFKELAKKAPSVSSSKKNGKNPRQTFFVGRKEAALLLRPSMVMVAGILLVAAGPHGVTEGMMIEWIENGSLPLLRAFDTLLPKDQREPLAMVAPFFCLPLAPSTTVLRNTVKKVHVACGYRPPKIKLVAPRNFPDPPLPTLEGAGAGAHPVTPPPATRERILTKQSLYAPGRLIRPSTVPLLLGHFVSELGFSQLVLNYSLALAGLAVSNQSLPAAGAGEETPWIVPDDYEEEEEEKPPPAPRPQKKPRPERKSIHVAMDLPKKLVEENAEAWDEESAPVFDLSKPQDRIRRHRYRNRLYQRLWKKRKLARLGKTKQAYKLNYRYRVSAGGDGDDSDDDSDDDTDDDNHDDDHDETGGERSKDTIPKRRRTWLPRPIRGARSDRLGDVHRILAVVVMACKLVPNWDENHRYVFSRGGDKSHHNSNGGKPSSGITTAENSKNHSARAMDRFVPFNRDHFGYIGNGKTETDYLNFLEEFIFRGKSYALPKLVESLKEASSEGDGDANVPDVDDDKASSDRCLVEESDDEEPEDQNDRTCSDITVVVPNDTVVEWRSRRKENNTGCLVGSKRKFQCWTRPKVDSVPYRLTTVTDTKSLRTLDSPLGSLIEYIAYKTETQPDLILQQLILLDKEMSVKYRRSMKKCDRVAPSQIYKFVMGRKKKKKSKVLAVDNECQGTPAKANLLTDDANDDKTVDCSNHARLETISLLSPLQFNDVLAQESPEIGEGPDMDDVWSVGERACV</sequence>
<feature type="region of interest" description="Disordered" evidence="1">
    <location>
        <begin position="950"/>
        <end position="977"/>
    </location>
</feature>
<feature type="compositionally biased region" description="Basic and acidic residues" evidence="1">
    <location>
        <begin position="1047"/>
        <end position="1056"/>
    </location>
</feature>
<name>A0A448YZT3_9STRA</name>
<feature type="region of interest" description="Disordered" evidence="1">
    <location>
        <begin position="1"/>
        <end position="49"/>
    </location>
</feature>
<feature type="compositionally biased region" description="Low complexity" evidence="1">
    <location>
        <begin position="20"/>
        <end position="37"/>
    </location>
</feature>
<keyword evidence="3" id="KW-1185">Reference proteome</keyword>
<protein>
    <recommendedName>
        <fullName evidence="4">GATA-type domain-containing protein</fullName>
    </recommendedName>
</protein>
<evidence type="ECO:0000256" key="1">
    <source>
        <dbReference type="SAM" id="MobiDB-lite"/>
    </source>
</evidence>
<organism evidence="2 3">
    <name type="scientific">Pseudo-nitzschia multistriata</name>
    <dbReference type="NCBI Taxonomy" id="183589"/>
    <lineage>
        <taxon>Eukaryota</taxon>
        <taxon>Sar</taxon>
        <taxon>Stramenopiles</taxon>
        <taxon>Ochrophyta</taxon>
        <taxon>Bacillariophyta</taxon>
        <taxon>Bacillariophyceae</taxon>
        <taxon>Bacillariophycidae</taxon>
        <taxon>Bacillariales</taxon>
        <taxon>Bacillariaceae</taxon>
        <taxon>Pseudo-nitzschia</taxon>
    </lineage>
</organism>